<dbReference type="GO" id="GO:0008270">
    <property type="term" value="F:zinc ion binding"/>
    <property type="evidence" value="ECO:0007669"/>
    <property type="project" value="UniProtKB-KW"/>
</dbReference>
<sequence>MDGPHAYEWPLLDAEAEEPDVCLLSALISVHDSVIAKEVTFESEYLPPLEEPPFADFALIDPLLPSGTGTPTRPPLRNVPQKDLRQPDCTECGCRFQCKSHQDRHQSLHHGNDSNCTSGRPLKSRCRLCREQLPTVLHLADHLRTVHPLEAVCDVCLATFHNSTALVCHRRYHFTDDGGRYVCDVCQKPCVSSSHLHLHRKTHLDEKPYSCGHCPRHFSSSGNRQKHVARVHTHERRYRCMVCAEAFIYPRQLKLHLQREHPDSKGSHSLGSSEQRSFECRECGKCFKQTTHLRNHLLTHTGIRAHGCEFCAKRFALAGDLRIHRRIHTQEKPFRCDQCPAAFIMGKQLNKHRQAVHNVLGALGEPRASPVERNACDRQTMGSDDVTSRASQVFCLTG</sequence>
<evidence type="ECO:0000256" key="4">
    <source>
        <dbReference type="ARBA" id="ARBA00022771"/>
    </source>
</evidence>
<keyword evidence="6" id="KW-0805">Transcription regulation</keyword>
<evidence type="ECO:0000256" key="8">
    <source>
        <dbReference type="ARBA" id="ARBA00023242"/>
    </source>
</evidence>
<dbReference type="EnsemblMetazoa" id="AALB010119-RA">
    <property type="protein sequence ID" value="AALB010119-PA"/>
    <property type="gene ID" value="AALB010119"/>
</dbReference>
<feature type="domain" description="C2H2-type" evidence="9">
    <location>
        <begin position="278"/>
        <end position="305"/>
    </location>
</feature>
<evidence type="ECO:0000313" key="11">
    <source>
        <dbReference type="Proteomes" id="UP000069272"/>
    </source>
</evidence>
<feature type="domain" description="C2H2-type" evidence="9">
    <location>
        <begin position="87"/>
        <end position="114"/>
    </location>
</feature>
<keyword evidence="5" id="KW-0862">Zinc</keyword>
<feature type="domain" description="C2H2-type" evidence="9">
    <location>
        <begin position="238"/>
        <end position="266"/>
    </location>
</feature>
<feature type="domain" description="C2H2-type" evidence="9">
    <location>
        <begin position="209"/>
        <end position="237"/>
    </location>
</feature>
<dbReference type="PROSITE" id="PS00028">
    <property type="entry name" value="ZINC_FINGER_C2H2_1"/>
    <property type="match status" value="8"/>
</dbReference>
<reference evidence="10 11" key="1">
    <citation type="journal article" date="2017" name="G3 (Bethesda)">
        <title>The Physical Genome Mapping of Anopheles albimanus Corrected Scaffold Misassemblies and Identified Interarm Rearrangements in Genus Anopheles.</title>
        <authorList>
            <person name="Artemov G.N."/>
            <person name="Peery A.N."/>
            <person name="Jiang X."/>
            <person name="Tu Z."/>
            <person name="Stegniy V.N."/>
            <person name="Sharakhova M.V."/>
            <person name="Sharakhov I.V."/>
        </authorList>
    </citation>
    <scope>NUCLEOTIDE SEQUENCE [LARGE SCALE GENOMIC DNA]</scope>
    <source>
        <strain evidence="10 11">ALBI9_A</strain>
    </source>
</reference>
<evidence type="ECO:0000256" key="6">
    <source>
        <dbReference type="ARBA" id="ARBA00023015"/>
    </source>
</evidence>
<evidence type="ECO:0000256" key="2">
    <source>
        <dbReference type="ARBA" id="ARBA00022723"/>
    </source>
</evidence>
<dbReference type="GO" id="GO:0005654">
    <property type="term" value="C:nucleoplasm"/>
    <property type="evidence" value="ECO:0007669"/>
    <property type="project" value="TreeGrafter"/>
</dbReference>
<dbReference type="SUPFAM" id="SSF57667">
    <property type="entry name" value="beta-beta-alpha zinc fingers"/>
    <property type="match status" value="3"/>
</dbReference>
<dbReference type="Pfam" id="PF00096">
    <property type="entry name" value="zf-C2H2"/>
    <property type="match status" value="3"/>
</dbReference>
<comment type="subcellular location">
    <subcellularLocation>
        <location evidence="1">Nucleus</location>
    </subcellularLocation>
</comment>
<evidence type="ECO:0000256" key="1">
    <source>
        <dbReference type="ARBA" id="ARBA00004123"/>
    </source>
</evidence>
<accession>A0A182FU84</accession>
<dbReference type="Gene3D" id="3.30.160.60">
    <property type="entry name" value="Classic Zinc Finger"/>
    <property type="match status" value="6"/>
</dbReference>
<organism evidence="10 11">
    <name type="scientific">Anopheles albimanus</name>
    <name type="common">New world malaria mosquito</name>
    <dbReference type="NCBI Taxonomy" id="7167"/>
    <lineage>
        <taxon>Eukaryota</taxon>
        <taxon>Metazoa</taxon>
        <taxon>Ecdysozoa</taxon>
        <taxon>Arthropoda</taxon>
        <taxon>Hexapoda</taxon>
        <taxon>Insecta</taxon>
        <taxon>Pterygota</taxon>
        <taxon>Neoptera</taxon>
        <taxon>Endopterygota</taxon>
        <taxon>Diptera</taxon>
        <taxon>Nematocera</taxon>
        <taxon>Culicoidea</taxon>
        <taxon>Culicidae</taxon>
        <taxon>Anophelinae</taxon>
        <taxon>Anopheles</taxon>
    </lineage>
</organism>
<dbReference type="Proteomes" id="UP000069272">
    <property type="component" value="Chromosome 3R"/>
</dbReference>
<dbReference type="InterPro" id="IPR013087">
    <property type="entry name" value="Znf_C2H2_type"/>
</dbReference>
<dbReference type="AlphaFoldDB" id="A0A182FU84"/>
<dbReference type="PROSITE" id="PS50157">
    <property type="entry name" value="ZINC_FINGER_C2H2_2"/>
    <property type="match status" value="7"/>
</dbReference>
<keyword evidence="8" id="KW-0539">Nucleus</keyword>
<keyword evidence="7" id="KW-0804">Transcription</keyword>
<dbReference type="GO" id="GO:0000978">
    <property type="term" value="F:RNA polymerase II cis-regulatory region sequence-specific DNA binding"/>
    <property type="evidence" value="ECO:0007669"/>
    <property type="project" value="TreeGrafter"/>
</dbReference>
<feature type="domain" description="C2H2-type" evidence="9">
    <location>
        <begin position="181"/>
        <end position="208"/>
    </location>
</feature>
<keyword evidence="2" id="KW-0479">Metal-binding</keyword>
<protein>
    <recommendedName>
        <fullName evidence="9">C2H2-type domain-containing protein</fullName>
    </recommendedName>
</protein>
<keyword evidence="3" id="KW-0677">Repeat</keyword>
<feature type="domain" description="C2H2-type" evidence="9">
    <location>
        <begin position="306"/>
        <end position="333"/>
    </location>
</feature>
<dbReference type="SMART" id="SM00355">
    <property type="entry name" value="ZnF_C2H2"/>
    <property type="match status" value="9"/>
</dbReference>
<dbReference type="PANTHER" id="PTHR24399">
    <property type="entry name" value="ZINC FINGER AND BTB DOMAIN-CONTAINING"/>
    <property type="match status" value="1"/>
</dbReference>
<dbReference type="FunFam" id="3.30.160.60:FF:000446">
    <property type="entry name" value="Zinc finger protein"/>
    <property type="match status" value="1"/>
</dbReference>
<dbReference type="GO" id="GO:0001227">
    <property type="term" value="F:DNA-binding transcription repressor activity, RNA polymerase II-specific"/>
    <property type="evidence" value="ECO:0007669"/>
    <property type="project" value="TreeGrafter"/>
</dbReference>
<evidence type="ECO:0000259" key="9">
    <source>
        <dbReference type="PROSITE" id="PS50157"/>
    </source>
</evidence>
<reference evidence="10" key="2">
    <citation type="submission" date="2022-08" db="UniProtKB">
        <authorList>
            <consortium name="EnsemblMetazoa"/>
        </authorList>
    </citation>
    <scope>IDENTIFICATION</scope>
    <source>
        <strain evidence="10">STECLA/ALBI9_A</strain>
    </source>
</reference>
<evidence type="ECO:0000256" key="5">
    <source>
        <dbReference type="ARBA" id="ARBA00022833"/>
    </source>
</evidence>
<dbReference type="InterPro" id="IPR036236">
    <property type="entry name" value="Znf_C2H2_sf"/>
</dbReference>
<keyword evidence="4" id="KW-0863">Zinc-finger</keyword>
<feature type="domain" description="C2H2-type" evidence="9">
    <location>
        <begin position="334"/>
        <end position="357"/>
    </location>
</feature>
<dbReference type="PANTHER" id="PTHR24399:SF23">
    <property type="entry name" value="C2H2-TYPE DOMAIN-CONTAINING PROTEIN"/>
    <property type="match status" value="1"/>
</dbReference>
<evidence type="ECO:0000256" key="7">
    <source>
        <dbReference type="ARBA" id="ARBA00023163"/>
    </source>
</evidence>
<dbReference type="STRING" id="7167.A0A182FU84"/>
<dbReference type="VEuPathDB" id="VectorBase:AALB010119"/>
<evidence type="ECO:0000256" key="3">
    <source>
        <dbReference type="ARBA" id="ARBA00022737"/>
    </source>
</evidence>
<dbReference type="VEuPathDB" id="VectorBase:AALB20_035373"/>
<dbReference type="FunFam" id="3.30.160.60:FF:000145">
    <property type="entry name" value="Zinc finger protein 574"/>
    <property type="match status" value="1"/>
</dbReference>
<name>A0A182FU84_ANOAL</name>
<proteinExistence type="predicted"/>
<keyword evidence="11" id="KW-1185">Reference proteome</keyword>
<evidence type="ECO:0000313" key="10">
    <source>
        <dbReference type="EnsemblMetazoa" id="AALB010119-PA"/>
    </source>
</evidence>